<protein>
    <submittedName>
        <fullName evidence="2">Glycosyltransferase involved in cell wall bisynthesis</fullName>
    </submittedName>
</protein>
<evidence type="ECO:0000313" key="3">
    <source>
        <dbReference type="Proteomes" id="UP000219467"/>
    </source>
</evidence>
<dbReference type="SUPFAM" id="SSF53756">
    <property type="entry name" value="UDP-Glycosyltransferase/glycogen phosphorylase"/>
    <property type="match status" value="1"/>
</dbReference>
<reference evidence="3" key="1">
    <citation type="submission" date="2017-08" db="EMBL/GenBank/DDBJ databases">
        <authorList>
            <person name="Varghese N."/>
            <person name="Submissions S."/>
        </authorList>
    </citation>
    <scope>NUCLEOTIDE SEQUENCE [LARGE SCALE GENOMIC DNA]</scope>
    <source>
        <strain evidence="3">JA234</strain>
    </source>
</reference>
<dbReference type="AlphaFoldDB" id="A0A285CKY3"/>
<dbReference type="CDD" id="cd03823">
    <property type="entry name" value="GT4_ExpE7-like"/>
    <property type="match status" value="1"/>
</dbReference>
<organism evidence="2 3">
    <name type="scientific">Cereibacter ovatus</name>
    <dbReference type="NCBI Taxonomy" id="439529"/>
    <lineage>
        <taxon>Bacteria</taxon>
        <taxon>Pseudomonadati</taxon>
        <taxon>Pseudomonadota</taxon>
        <taxon>Alphaproteobacteria</taxon>
        <taxon>Rhodobacterales</taxon>
        <taxon>Paracoccaceae</taxon>
        <taxon>Cereibacter</taxon>
    </lineage>
</organism>
<name>A0A285CKY3_9RHOB</name>
<dbReference type="Pfam" id="PF13692">
    <property type="entry name" value="Glyco_trans_1_4"/>
    <property type="match status" value="1"/>
</dbReference>
<dbReference type="PANTHER" id="PTHR12526">
    <property type="entry name" value="GLYCOSYLTRANSFERASE"/>
    <property type="match status" value="1"/>
</dbReference>
<evidence type="ECO:0000313" key="2">
    <source>
        <dbReference type="EMBL" id="SNX68211.1"/>
    </source>
</evidence>
<keyword evidence="3" id="KW-1185">Reference proteome</keyword>
<dbReference type="Gene3D" id="3.40.50.2000">
    <property type="entry name" value="Glycogen Phosphorylase B"/>
    <property type="match status" value="2"/>
</dbReference>
<dbReference type="PANTHER" id="PTHR12526:SF635">
    <property type="entry name" value="GLYCOSYL TRANSFERASE GROUP 1"/>
    <property type="match status" value="1"/>
</dbReference>
<sequence length="415" mass="45402">MMATPRILTIAHDHPDWTPGGTEIVAHDLHRAIERRGLQSTFLAAATSLQRPEAQAGSLGRQGADMVLQTGGYDRFLMNRHDGLRWLDSLGRLMGELRPDVVHLHGLDRIGAEVIPALRRIAPNIRILLTLHDYQVICPNEGLLLTRPEVGRCRGAGPDACRACFPELGASRHALRKTYLTTVLRGVDLFLAPSRFLRDRFLDWGLPAERVILMPNAVAPLTLMQDRPRSRRDRFAFFGTITPHKGVLTLLDAAAQVQQQGTALRLTLNGGMRHADPAFRAEFETRLAAARPLAQHLGPYDRTALASRMADVDWVVVPSLWWENAPLVILEAQAAGRPVIASGLGGMAELVRDGETGLLVPPGDAAALAEVLRTAARDPGLWPRLAAAQPKASHEAFVDAHLALYRNLTNGRIAA</sequence>
<dbReference type="Pfam" id="PF13439">
    <property type="entry name" value="Glyco_transf_4"/>
    <property type="match status" value="1"/>
</dbReference>
<dbReference type="InterPro" id="IPR028098">
    <property type="entry name" value="Glyco_trans_4-like_N"/>
</dbReference>
<keyword evidence="2" id="KW-0808">Transferase</keyword>
<proteinExistence type="predicted"/>
<gene>
    <name evidence="2" type="ORF">SAMN05878503_10210</name>
</gene>
<dbReference type="Proteomes" id="UP000219467">
    <property type="component" value="Unassembled WGS sequence"/>
</dbReference>
<evidence type="ECO:0000259" key="1">
    <source>
        <dbReference type="Pfam" id="PF13439"/>
    </source>
</evidence>
<dbReference type="EMBL" id="OAOQ01000002">
    <property type="protein sequence ID" value="SNX68211.1"/>
    <property type="molecule type" value="Genomic_DNA"/>
</dbReference>
<accession>A0A285CKY3</accession>
<dbReference type="GO" id="GO:0016757">
    <property type="term" value="F:glycosyltransferase activity"/>
    <property type="evidence" value="ECO:0007669"/>
    <property type="project" value="TreeGrafter"/>
</dbReference>
<feature type="domain" description="Glycosyltransferase subfamily 4-like N-terminal" evidence="1">
    <location>
        <begin position="19"/>
        <end position="218"/>
    </location>
</feature>